<dbReference type="InterPro" id="IPR013766">
    <property type="entry name" value="Thioredoxin_domain"/>
</dbReference>
<dbReference type="RefSeq" id="XP_033464410.1">
    <property type="nucleotide sequence ID" value="XM_033602378.1"/>
</dbReference>
<reference evidence="5" key="1">
    <citation type="submission" date="2020-01" db="EMBL/GenBank/DDBJ databases">
        <authorList>
            <consortium name="DOE Joint Genome Institute"/>
            <person name="Haridas S."/>
            <person name="Albert R."/>
            <person name="Binder M."/>
            <person name="Bloem J."/>
            <person name="Labutti K."/>
            <person name="Salamov A."/>
            <person name="Andreopoulos B."/>
            <person name="Baker S.E."/>
            <person name="Barry K."/>
            <person name="Bills G."/>
            <person name="Bluhm B.H."/>
            <person name="Cannon C."/>
            <person name="Castanera R."/>
            <person name="Culley D.E."/>
            <person name="Daum C."/>
            <person name="Ezra D."/>
            <person name="Gonzalez J.B."/>
            <person name="Henrissat B."/>
            <person name="Kuo A."/>
            <person name="Liang C."/>
            <person name="Lipzen A."/>
            <person name="Lutzoni F."/>
            <person name="Magnuson J."/>
            <person name="Mondo S."/>
            <person name="Nolan M."/>
            <person name="Ohm R."/>
            <person name="Pangilinan J."/>
            <person name="Park H.-J."/>
            <person name="Ramirez L."/>
            <person name="Alfaro M."/>
            <person name="Sun H."/>
            <person name="Tritt A."/>
            <person name="Yoshinaga Y."/>
            <person name="Zwiers L.-H."/>
            <person name="Turgeon B.G."/>
            <person name="Goodwin S.B."/>
            <person name="Spatafora J.W."/>
            <person name="Crous P.W."/>
            <person name="Grigoriev I.V."/>
        </authorList>
    </citation>
    <scope>NUCLEOTIDE SEQUENCE</scope>
    <source>
        <strain evidence="5">CBS 342.82</strain>
    </source>
</reference>
<dbReference type="InterPro" id="IPR036249">
    <property type="entry name" value="Thioredoxin-like_sf"/>
</dbReference>
<evidence type="ECO:0000256" key="2">
    <source>
        <dbReference type="ARBA" id="ARBA00023157"/>
    </source>
</evidence>
<dbReference type="AlphaFoldDB" id="A0A6J3MI37"/>
<accession>A0A6J3MI37</accession>
<reference evidence="5" key="2">
    <citation type="submission" date="2020-04" db="EMBL/GenBank/DDBJ databases">
        <authorList>
            <consortium name="NCBI Genome Project"/>
        </authorList>
    </citation>
    <scope>NUCLEOTIDE SEQUENCE</scope>
    <source>
        <strain evidence="5">CBS 342.82</strain>
    </source>
</reference>
<evidence type="ECO:0000313" key="5">
    <source>
        <dbReference type="RefSeq" id="XP_033464410.1"/>
    </source>
</evidence>
<gene>
    <name evidence="5" type="ORF">K489DRAFT_348652</name>
</gene>
<protein>
    <submittedName>
        <fullName evidence="5">Thioredoxin-like protein</fullName>
    </submittedName>
</protein>
<keyword evidence="4" id="KW-1185">Reference proteome</keyword>
<feature type="domain" description="Thioredoxin" evidence="3">
    <location>
        <begin position="1"/>
        <end position="105"/>
    </location>
</feature>
<dbReference type="GeneID" id="54360178"/>
<dbReference type="Pfam" id="PF00085">
    <property type="entry name" value="Thioredoxin"/>
    <property type="match status" value="1"/>
</dbReference>
<dbReference type="PANTHER" id="PTHR46115">
    <property type="entry name" value="THIOREDOXIN-LIKE PROTEIN 1"/>
    <property type="match status" value="1"/>
</dbReference>
<dbReference type="PROSITE" id="PS51352">
    <property type="entry name" value="THIOREDOXIN_2"/>
    <property type="match status" value="1"/>
</dbReference>
<dbReference type="CDD" id="cd02947">
    <property type="entry name" value="TRX_family"/>
    <property type="match status" value="1"/>
</dbReference>
<organism evidence="5">
    <name type="scientific">Dissoconium aciculare CBS 342.82</name>
    <dbReference type="NCBI Taxonomy" id="1314786"/>
    <lineage>
        <taxon>Eukaryota</taxon>
        <taxon>Fungi</taxon>
        <taxon>Dikarya</taxon>
        <taxon>Ascomycota</taxon>
        <taxon>Pezizomycotina</taxon>
        <taxon>Dothideomycetes</taxon>
        <taxon>Dothideomycetidae</taxon>
        <taxon>Mycosphaerellales</taxon>
        <taxon>Dissoconiaceae</taxon>
        <taxon>Dissoconium</taxon>
    </lineage>
</organism>
<reference evidence="5" key="3">
    <citation type="submission" date="2025-08" db="UniProtKB">
        <authorList>
            <consortium name="RefSeq"/>
        </authorList>
    </citation>
    <scope>IDENTIFICATION</scope>
    <source>
        <strain evidence="5">CBS 342.82</strain>
    </source>
</reference>
<dbReference type="SUPFAM" id="SSF52833">
    <property type="entry name" value="Thioredoxin-like"/>
    <property type="match status" value="1"/>
</dbReference>
<dbReference type="OrthoDB" id="10263751at2759"/>
<proteinExistence type="inferred from homology"/>
<keyword evidence="2" id="KW-1015">Disulfide bond</keyword>
<dbReference type="Proteomes" id="UP000504637">
    <property type="component" value="Unplaced"/>
</dbReference>
<evidence type="ECO:0000313" key="4">
    <source>
        <dbReference type="Proteomes" id="UP000504637"/>
    </source>
</evidence>
<sequence>MEQLHDHVSYLKASNADGVTVFEATAEWCSQCKAIGPFVDKLIKKYPGARFYNYDTDSVSAGAIAQELGANVMPTFHIFKDGMLMDSVTGAKAKELEKAISDAYTGEVVEQDDDGETAKK</sequence>
<dbReference type="Gene3D" id="3.40.30.10">
    <property type="entry name" value="Glutaredoxin"/>
    <property type="match status" value="1"/>
</dbReference>
<evidence type="ECO:0000259" key="3">
    <source>
        <dbReference type="PROSITE" id="PS51352"/>
    </source>
</evidence>
<comment type="similarity">
    <text evidence="1">Belongs to the thioredoxin family.</text>
</comment>
<name>A0A6J3MI37_9PEZI</name>
<evidence type="ECO:0000256" key="1">
    <source>
        <dbReference type="ARBA" id="ARBA00008987"/>
    </source>
</evidence>